<dbReference type="Gene3D" id="1.10.10.10">
    <property type="entry name" value="Winged helix-like DNA-binding domain superfamily/Winged helix DNA-binding domain"/>
    <property type="match status" value="2"/>
</dbReference>
<evidence type="ECO:0000313" key="9">
    <source>
        <dbReference type="Proteomes" id="UP000481360"/>
    </source>
</evidence>
<dbReference type="InterPro" id="IPR001867">
    <property type="entry name" value="OmpR/PhoB-type_DNA-bd"/>
</dbReference>
<evidence type="ECO:0000256" key="2">
    <source>
        <dbReference type="ARBA" id="ARBA00023015"/>
    </source>
</evidence>
<feature type="DNA-binding region" description="OmpR/PhoB-type" evidence="5">
    <location>
        <begin position="1"/>
        <end position="92"/>
    </location>
</feature>
<gene>
    <name evidence="8" type="ORF">G7043_13295</name>
</gene>
<dbReference type="InterPro" id="IPR005158">
    <property type="entry name" value="BTAD"/>
</dbReference>
<dbReference type="InterPro" id="IPR036388">
    <property type="entry name" value="WH-like_DNA-bd_sf"/>
</dbReference>
<evidence type="ECO:0000256" key="1">
    <source>
        <dbReference type="ARBA" id="ARBA00005820"/>
    </source>
</evidence>
<dbReference type="CDD" id="cd00383">
    <property type="entry name" value="trans_reg_C"/>
    <property type="match status" value="1"/>
</dbReference>
<evidence type="ECO:0000256" key="4">
    <source>
        <dbReference type="ARBA" id="ARBA00023163"/>
    </source>
</evidence>
<protein>
    <submittedName>
        <fullName evidence="8">Tetratricopeptide repeat protein</fullName>
    </submittedName>
</protein>
<dbReference type="InterPro" id="IPR016032">
    <property type="entry name" value="Sig_transdc_resp-reg_C-effctor"/>
</dbReference>
<dbReference type="InterPro" id="IPR027417">
    <property type="entry name" value="P-loop_NTPase"/>
</dbReference>
<dbReference type="GO" id="GO:0000160">
    <property type="term" value="P:phosphorelay signal transduction system"/>
    <property type="evidence" value="ECO:0007669"/>
    <property type="project" value="InterPro"/>
</dbReference>
<comment type="similarity">
    <text evidence="1">Belongs to the AfsR/DnrI/RedD regulatory family.</text>
</comment>
<dbReference type="Pfam" id="PF00486">
    <property type="entry name" value="Trans_reg_C"/>
    <property type="match status" value="1"/>
</dbReference>
<dbReference type="Gene3D" id="3.40.50.300">
    <property type="entry name" value="P-loop containing nucleotide triphosphate hydrolases"/>
    <property type="match status" value="1"/>
</dbReference>
<comment type="caution">
    <text evidence="8">The sequence shown here is derived from an EMBL/GenBank/DDBJ whole genome shotgun (WGS) entry which is preliminary data.</text>
</comment>
<dbReference type="SUPFAM" id="SSF48452">
    <property type="entry name" value="TPR-like"/>
    <property type="match status" value="2"/>
</dbReference>
<dbReference type="PRINTS" id="PR00364">
    <property type="entry name" value="DISEASERSIST"/>
</dbReference>
<keyword evidence="4" id="KW-0804">Transcription</keyword>
<name>A0A7C9VY36_9PSEU</name>
<dbReference type="PROSITE" id="PS51755">
    <property type="entry name" value="OMPR_PHOB"/>
    <property type="match status" value="1"/>
</dbReference>
<dbReference type="SMART" id="SM00862">
    <property type="entry name" value="Trans_reg_C"/>
    <property type="match status" value="1"/>
</dbReference>
<dbReference type="GO" id="GO:0003677">
    <property type="term" value="F:DNA binding"/>
    <property type="evidence" value="ECO:0007669"/>
    <property type="project" value="UniProtKB-UniRule"/>
</dbReference>
<dbReference type="SUPFAM" id="SSF52540">
    <property type="entry name" value="P-loop containing nucleoside triphosphate hydrolases"/>
    <property type="match status" value="1"/>
</dbReference>
<dbReference type="SMART" id="SM00028">
    <property type="entry name" value="TPR"/>
    <property type="match status" value="4"/>
</dbReference>
<dbReference type="CDD" id="cd15831">
    <property type="entry name" value="BTAD"/>
    <property type="match status" value="1"/>
</dbReference>
<dbReference type="Gene3D" id="1.25.40.10">
    <property type="entry name" value="Tetratricopeptide repeat domain"/>
    <property type="match status" value="2"/>
</dbReference>
<evidence type="ECO:0000256" key="6">
    <source>
        <dbReference type="SAM" id="MobiDB-lite"/>
    </source>
</evidence>
<dbReference type="AlphaFoldDB" id="A0A7C9VY36"/>
<dbReference type="Pfam" id="PF03704">
    <property type="entry name" value="BTAD"/>
    <property type="match status" value="1"/>
</dbReference>
<evidence type="ECO:0000256" key="3">
    <source>
        <dbReference type="ARBA" id="ARBA00023125"/>
    </source>
</evidence>
<dbReference type="PANTHER" id="PTHR35807">
    <property type="entry name" value="TRANSCRIPTIONAL REGULATOR REDD-RELATED"/>
    <property type="match status" value="1"/>
</dbReference>
<keyword evidence="9" id="KW-1185">Reference proteome</keyword>
<evidence type="ECO:0000313" key="8">
    <source>
        <dbReference type="EMBL" id="NGY59899.1"/>
    </source>
</evidence>
<evidence type="ECO:0000256" key="5">
    <source>
        <dbReference type="PROSITE-ProRule" id="PRU01091"/>
    </source>
</evidence>
<dbReference type="InterPro" id="IPR019734">
    <property type="entry name" value="TPR_rpt"/>
</dbReference>
<dbReference type="Pfam" id="PF13424">
    <property type="entry name" value="TPR_12"/>
    <property type="match status" value="1"/>
</dbReference>
<dbReference type="InterPro" id="IPR051677">
    <property type="entry name" value="AfsR-DnrI-RedD_regulator"/>
</dbReference>
<feature type="domain" description="OmpR/PhoB-type" evidence="7">
    <location>
        <begin position="1"/>
        <end position="92"/>
    </location>
</feature>
<dbReference type="PANTHER" id="PTHR35807:SF1">
    <property type="entry name" value="TRANSCRIPTIONAL REGULATOR REDD"/>
    <property type="match status" value="1"/>
</dbReference>
<dbReference type="SMART" id="SM01043">
    <property type="entry name" value="BTAD"/>
    <property type="match status" value="1"/>
</dbReference>
<keyword evidence="3 5" id="KW-0238">DNA-binding</keyword>
<keyword evidence="2" id="KW-0805">Transcription regulation</keyword>
<dbReference type="Proteomes" id="UP000481360">
    <property type="component" value="Unassembled WGS sequence"/>
</dbReference>
<accession>A0A7C9VY36</accession>
<dbReference type="SUPFAM" id="SSF46894">
    <property type="entry name" value="C-terminal effector domain of the bipartite response regulators"/>
    <property type="match status" value="1"/>
</dbReference>
<organism evidence="8 9">
    <name type="scientific">Lentzea alba</name>
    <dbReference type="NCBI Taxonomy" id="2714351"/>
    <lineage>
        <taxon>Bacteria</taxon>
        <taxon>Bacillati</taxon>
        <taxon>Actinomycetota</taxon>
        <taxon>Actinomycetes</taxon>
        <taxon>Pseudonocardiales</taxon>
        <taxon>Pseudonocardiaceae</taxon>
        <taxon>Lentzea</taxon>
    </lineage>
</organism>
<evidence type="ECO:0000259" key="7">
    <source>
        <dbReference type="PROSITE" id="PS51755"/>
    </source>
</evidence>
<feature type="region of interest" description="Disordered" evidence="6">
    <location>
        <begin position="916"/>
        <end position="937"/>
    </location>
</feature>
<dbReference type="EMBL" id="JAAMPJ010000003">
    <property type="protein sequence ID" value="NGY59899.1"/>
    <property type="molecule type" value="Genomic_DNA"/>
</dbReference>
<sequence length="937" mass="101930">MVLELLGEVTAHVGDRPVDLGAPRQKSVLGALAVDAGRVVPVERLVERVWGPDATPRARATLHGYISRLRHALAEVEDVSIVRRSGGYLLQTSETDLSRFRALCVGARGLADAEQVRLLGDALVLWRGDALTGVDGEWAADTRERLAAERLAAERDLVDARLRLGHGEELVAELSERQATHPLDERLAGQYLLALHQAGRTADALEHYRRFRRLLVGELGTEPGVALQALHRRILEADPALIDTNTKGSAAVPRQLPAAPSVFVGREEELEALDAALHAGSGVVVISAIAGTGGIGKTQLALHWAHLHADHYPDGQLFVDLRGFCPDGVPTPPAAAVRGFLDALGIDTAAVPSGLDAQAALYRSTVARRRMLVVLDNAADVEQITPLLPGASSCTVLVTSRRKLNGLIVRHGARHVPLDPLTADESRGLLVRQLGAARVSAEPEAIDTLIALCDGFPLALAIIVCHVRTRPQLPLTAVAAELRELGLGALHDADPTASLPTVLSWSVRALTTRQREVFALLGIAPGADIGLMAAASLFDLSPAHTGQVLRQLEEASLLDQHSPGRWQMHDLVRAYATRLAPEGMTAALRRLLAHYTQTSRDAAGHLHPYRRNRSGVDPVAGVRCRPLGDVRSAIDWFTAEHRNLLTVQAAAADHGQHETVWQLAWATSTYHGRRGLAQDELAMWIAARTAATHLHAPVQRIQAERFLASAYTDLGWHEHAIRQLHEALELADRHGNLEQRALTYRVLARAYGQSGRNDDAFRYATDGLELFEALGDHAWLGASLNQVGWYASQLARYDVARTHCEAALQVHRRQGDTLAEASALDSLGFIEHSSGRHDRAIAHYRAAHVVFRELGDLYEAANNLDALGHPHIALGQHGEARAVWQEAVDLYRRQGRGDAATRLQRRLDELIAATPDYPQWTNGSTDPKIHNGRNSRT</sequence>
<reference evidence="8 9" key="1">
    <citation type="submission" date="2020-03" db="EMBL/GenBank/DDBJ databases">
        <title>Isolation and identification of active actinomycetes.</title>
        <authorList>
            <person name="Sun X."/>
        </authorList>
    </citation>
    <scope>NUCLEOTIDE SEQUENCE [LARGE SCALE GENOMIC DNA]</scope>
    <source>
        <strain evidence="8 9">NEAU-D13</strain>
    </source>
</reference>
<dbReference type="InterPro" id="IPR011990">
    <property type="entry name" value="TPR-like_helical_dom_sf"/>
</dbReference>
<dbReference type="GO" id="GO:0006355">
    <property type="term" value="P:regulation of DNA-templated transcription"/>
    <property type="evidence" value="ECO:0007669"/>
    <property type="project" value="InterPro"/>
</dbReference>
<proteinExistence type="inferred from homology"/>